<dbReference type="OrthoDB" id="329835at2759"/>
<dbReference type="Gene3D" id="1.10.1200.10">
    <property type="entry name" value="ACP-like"/>
    <property type="match status" value="1"/>
</dbReference>
<dbReference type="Pfam" id="PF23297">
    <property type="entry name" value="ACP_SdgA_C"/>
    <property type="match status" value="1"/>
</dbReference>
<protein>
    <submittedName>
        <fullName evidence="6">Putative polyketide synthase</fullName>
    </submittedName>
</protein>
<dbReference type="InterPro" id="IPR036291">
    <property type="entry name" value="NAD(P)-bd_dom_sf"/>
</dbReference>
<evidence type="ECO:0000256" key="4">
    <source>
        <dbReference type="ARBA" id="ARBA00023268"/>
    </source>
</evidence>
<dbReference type="SUPFAM" id="SSF51735">
    <property type="entry name" value="NAD(P)-binding Rossmann-fold domains"/>
    <property type="match status" value="1"/>
</dbReference>
<dbReference type="GO" id="GO:0044550">
    <property type="term" value="P:secondary metabolite biosynthetic process"/>
    <property type="evidence" value="ECO:0007669"/>
    <property type="project" value="TreeGrafter"/>
</dbReference>
<dbReference type="PANTHER" id="PTHR43775:SF22">
    <property type="entry name" value="SYNTHASE, PUTATIVE (JCVI)-RELATED"/>
    <property type="match status" value="1"/>
</dbReference>
<dbReference type="PROSITE" id="PS50075">
    <property type="entry name" value="CARRIER"/>
    <property type="match status" value="1"/>
</dbReference>
<feature type="domain" description="Carrier" evidence="5">
    <location>
        <begin position="276"/>
        <end position="355"/>
    </location>
</feature>
<accession>A0A1S8A837</accession>
<dbReference type="Proteomes" id="UP000054516">
    <property type="component" value="Unassembled WGS sequence"/>
</dbReference>
<evidence type="ECO:0000256" key="1">
    <source>
        <dbReference type="ARBA" id="ARBA00022450"/>
    </source>
</evidence>
<keyword evidence="2" id="KW-0597">Phosphoprotein</keyword>
<dbReference type="InterPro" id="IPR020806">
    <property type="entry name" value="PKS_PP-bd"/>
</dbReference>
<keyword evidence="1" id="KW-0596">Phosphopantetheine</keyword>
<dbReference type="SMART" id="SM00823">
    <property type="entry name" value="PKS_PP"/>
    <property type="match status" value="1"/>
</dbReference>
<dbReference type="SMART" id="SM00822">
    <property type="entry name" value="PKS_KR"/>
    <property type="match status" value="1"/>
</dbReference>
<keyword evidence="4" id="KW-0511">Multifunctional enzyme</keyword>
<dbReference type="GO" id="GO:0006633">
    <property type="term" value="P:fatty acid biosynthetic process"/>
    <property type="evidence" value="ECO:0007669"/>
    <property type="project" value="TreeGrafter"/>
</dbReference>
<dbReference type="SUPFAM" id="SSF47336">
    <property type="entry name" value="ACP-like"/>
    <property type="match status" value="1"/>
</dbReference>
<dbReference type="OMA" id="HRRANGM"/>
<reference evidence="6" key="1">
    <citation type="submission" date="2016-03" db="EMBL/GenBank/DDBJ databases">
        <title>Draft genome sequence of Rosellinia necatrix.</title>
        <authorList>
            <person name="Kanematsu S."/>
        </authorList>
    </citation>
    <scope>NUCLEOTIDE SEQUENCE [LARGE SCALE GENOMIC DNA]</scope>
    <source>
        <strain evidence="6">W97</strain>
    </source>
</reference>
<evidence type="ECO:0000313" key="7">
    <source>
        <dbReference type="Proteomes" id="UP000054516"/>
    </source>
</evidence>
<evidence type="ECO:0000256" key="3">
    <source>
        <dbReference type="ARBA" id="ARBA00023002"/>
    </source>
</evidence>
<keyword evidence="3" id="KW-0560">Oxidoreductase</keyword>
<dbReference type="STRING" id="77044.A0A1S8A837"/>
<dbReference type="PANTHER" id="PTHR43775">
    <property type="entry name" value="FATTY ACID SYNTHASE"/>
    <property type="match status" value="1"/>
</dbReference>
<dbReference type="GO" id="GO:0031177">
    <property type="term" value="F:phosphopantetheine binding"/>
    <property type="evidence" value="ECO:0007669"/>
    <property type="project" value="InterPro"/>
</dbReference>
<dbReference type="InterPro" id="IPR050091">
    <property type="entry name" value="PKS_NRPS_Biosynth_Enz"/>
</dbReference>
<keyword evidence="7" id="KW-1185">Reference proteome</keyword>
<organism evidence="6">
    <name type="scientific">Rosellinia necatrix</name>
    <name type="common">White root-rot fungus</name>
    <dbReference type="NCBI Taxonomy" id="77044"/>
    <lineage>
        <taxon>Eukaryota</taxon>
        <taxon>Fungi</taxon>
        <taxon>Dikarya</taxon>
        <taxon>Ascomycota</taxon>
        <taxon>Pezizomycotina</taxon>
        <taxon>Sordariomycetes</taxon>
        <taxon>Xylariomycetidae</taxon>
        <taxon>Xylariales</taxon>
        <taxon>Xylariaceae</taxon>
        <taxon>Rosellinia</taxon>
    </lineage>
</organism>
<dbReference type="InterPro" id="IPR036736">
    <property type="entry name" value="ACP-like_sf"/>
</dbReference>
<dbReference type="InterPro" id="IPR006162">
    <property type="entry name" value="Ppantetheine_attach_site"/>
</dbReference>
<dbReference type="AlphaFoldDB" id="A0A1S8A837"/>
<dbReference type="GO" id="GO:0004312">
    <property type="term" value="F:fatty acid synthase activity"/>
    <property type="evidence" value="ECO:0007669"/>
    <property type="project" value="TreeGrafter"/>
</dbReference>
<proteinExistence type="predicted"/>
<gene>
    <name evidence="6" type="ORF">SAMD00023353_2501520</name>
</gene>
<dbReference type="InterPro" id="IPR009081">
    <property type="entry name" value="PP-bd_ACP"/>
</dbReference>
<dbReference type="EMBL" id="DF977470">
    <property type="protein sequence ID" value="GAW26264.1"/>
    <property type="molecule type" value="Genomic_DNA"/>
</dbReference>
<dbReference type="InterPro" id="IPR013968">
    <property type="entry name" value="PKS_KR"/>
</dbReference>
<dbReference type="Pfam" id="PF08659">
    <property type="entry name" value="KR"/>
    <property type="match status" value="1"/>
</dbReference>
<dbReference type="GO" id="GO:0016491">
    <property type="term" value="F:oxidoreductase activity"/>
    <property type="evidence" value="ECO:0007669"/>
    <property type="project" value="UniProtKB-KW"/>
</dbReference>
<evidence type="ECO:0000259" key="5">
    <source>
        <dbReference type="PROSITE" id="PS50075"/>
    </source>
</evidence>
<dbReference type="InterPro" id="IPR057326">
    <property type="entry name" value="KR_dom"/>
</dbReference>
<dbReference type="PROSITE" id="PS00012">
    <property type="entry name" value="PHOSPHOPANTETHEINE"/>
    <property type="match status" value="1"/>
</dbReference>
<dbReference type="Gene3D" id="3.40.50.720">
    <property type="entry name" value="NAD(P)-binding Rossmann-like Domain"/>
    <property type="match status" value="1"/>
</dbReference>
<name>A0A1S8A837_ROSNE</name>
<evidence type="ECO:0000313" key="6">
    <source>
        <dbReference type="EMBL" id="GAW26264.1"/>
    </source>
</evidence>
<evidence type="ECO:0000256" key="2">
    <source>
        <dbReference type="ARBA" id="ARBA00022553"/>
    </source>
</evidence>
<sequence length="408" mass="44785">MGKRLLRLMARRGAKHLVTLSRRAITDSDHQDLQAELEMIRPGCQIYCLSCDITSETDLKRIVTTLPRLGVPPVRGVIQSAAILQDRTLDLMTSDDFLIASQIKVNGTIALEHVFASPQLSFFMMLSSAANIIGTSAQGNYNAGNAVQDAMAHAPNEKSCHFISLNIGWIEDAVATANNDQRLKALSRAGFQPITKNQLLIFLDHAMGVAMKPKQSSQIVIGFSIESLSQASQASWNGNVRSAMFRHVYNTAQLDSSSVTPDMPSFKALASRDDQGLLLEFVAGLIANKLTQLISTDALRILGENLSILELGLDSLVAIELRNWIMREFEAPLQSSEAILDQTIRILCQANKAQGEVPATLRCSSRDIFVYIRTGCLPPRWQAQESTILSPTPILSYLPTTQLLPHSD</sequence>